<proteinExistence type="predicted"/>
<dbReference type="eggNOG" id="KOG0504">
    <property type="taxonomic scope" value="Eukaryota"/>
</dbReference>
<dbReference type="GO" id="GO:0008285">
    <property type="term" value="P:negative regulation of cell population proliferation"/>
    <property type="evidence" value="ECO:0007669"/>
    <property type="project" value="TreeGrafter"/>
</dbReference>
<dbReference type="Pfam" id="PF12796">
    <property type="entry name" value="Ank_2"/>
    <property type="match status" value="1"/>
</dbReference>
<dbReference type="Bgee" id="ENSLACG00000005718">
    <property type="expression patterns" value="Expressed in pelvic fin and 6 other cell types or tissues"/>
</dbReference>
<dbReference type="STRING" id="7897.ENSLACP00000006445"/>
<dbReference type="InterPro" id="IPR002110">
    <property type="entry name" value="Ankyrin_rpt"/>
</dbReference>
<name>H3A9X4_LATCH</name>
<dbReference type="EMBL" id="AFYH01238008">
    <property type="status" value="NOT_ANNOTATED_CDS"/>
    <property type="molecule type" value="Genomic_DNA"/>
</dbReference>
<reference evidence="5" key="1">
    <citation type="submission" date="2011-08" db="EMBL/GenBank/DDBJ databases">
        <title>The draft genome of Latimeria chalumnae.</title>
        <authorList>
            <person name="Di Palma F."/>
            <person name="Alfoldi J."/>
            <person name="Johnson J."/>
            <person name="Berlin A."/>
            <person name="Gnerre S."/>
            <person name="Jaffe D."/>
            <person name="MacCallum I."/>
            <person name="Young S."/>
            <person name="Walker B.J."/>
            <person name="Lander E."/>
            <person name="Lindblad-Toh K."/>
        </authorList>
    </citation>
    <scope>NUCLEOTIDE SEQUENCE [LARGE SCALE GENOMIC DNA]</scope>
    <source>
        <strain evidence="5">Wild caught</strain>
    </source>
</reference>
<dbReference type="PROSITE" id="PS50088">
    <property type="entry name" value="ANK_REPEAT"/>
    <property type="match status" value="3"/>
</dbReference>
<evidence type="ECO:0000256" key="1">
    <source>
        <dbReference type="ARBA" id="ARBA00022737"/>
    </source>
</evidence>
<reference evidence="4" key="3">
    <citation type="submission" date="2025-09" db="UniProtKB">
        <authorList>
            <consortium name="Ensembl"/>
        </authorList>
    </citation>
    <scope>IDENTIFICATION</scope>
</reference>
<keyword evidence="5" id="KW-1185">Reference proteome</keyword>
<dbReference type="AlphaFoldDB" id="H3A9X4"/>
<dbReference type="OMA" id="MAEPLGN"/>
<dbReference type="GO" id="GO:0005634">
    <property type="term" value="C:nucleus"/>
    <property type="evidence" value="ECO:0007669"/>
    <property type="project" value="TreeGrafter"/>
</dbReference>
<gene>
    <name evidence="4" type="primary">CDKN2C</name>
</gene>
<feature type="repeat" description="ANK" evidence="3">
    <location>
        <begin position="70"/>
        <end position="102"/>
    </location>
</feature>
<organism evidence="4 5">
    <name type="scientific">Latimeria chalumnae</name>
    <name type="common">Coelacanth</name>
    <dbReference type="NCBI Taxonomy" id="7897"/>
    <lineage>
        <taxon>Eukaryota</taxon>
        <taxon>Metazoa</taxon>
        <taxon>Chordata</taxon>
        <taxon>Craniata</taxon>
        <taxon>Vertebrata</taxon>
        <taxon>Euteleostomi</taxon>
        <taxon>Coelacanthiformes</taxon>
        <taxon>Coelacanthidae</taxon>
        <taxon>Latimeria</taxon>
    </lineage>
</organism>
<evidence type="ECO:0000313" key="5">
    <source>
        <dbReference type="Proteomes" id="UP000008672"/>
    </source>
</evidence>
<sequence>MADVSEANSLSTAAVKGNQREVEFLLEVGANVNAKNEFGRTALQVMQLGHVGIAKVLLHAGADPNLKDRTGYTVVHDTARAGFCDTLQILLQYKADVNIEDDGGNLPLHLAAQEGHLDIVKILIQKANCDPNHRNKEGRTVYQVAKMYERETVVKWMEENLDIGNTLFV</sequence>
<protein>
    <submittedName>
        <fullName evidence="4">Cyclin dependent kinase inhibitor 2C</fullName>
    </submittedName>
</protein>
<dbReference type="SUPFAM" id="SSF48403">
    <property type="entry name" value="Ankyrin repeat"/>
    <property type="match status" value="1"/>
</dbReference>
<dbReference type="GO" id="GO:0005737">
    <property type="term" value="C:cytoplasm"/>
    <property type="evidence" value="ECO:0007669"/>
    <property type="project" value="TreeGrafter"/>
</dbReference>
<dbReference type="GO" id="GO:0019901">
    <property type="term" value="F:protein kinase binding"/>
    <property type="evidence" value="ECO:0007669"/>
    <property type="project" value="TreeGrafter"/>
</dbReference>
<dbReference type="InterPro" id="IPR050776">
    <property type="entry name" value="Ank_Repeat/CDKN_Inhibitor"/>
</dbReference>
<dbReference type="GeneTree" id="ENSGT00940000160194"/>
<dbReference type="PROSITE" id="PS50297">
    <property type="entry name" value="ANK_REP_REGION"/>
    <property type="match status" value="3"/>
</dbReference>
<keyword evidence="1" id="KW-0677">Repeat</keyword>
<evidence type="ECO:0000256" key="2">
    <source>
        <dbReference type="ARBA" id="ARBA00023043"/>
    </source>
</evidence>
<dbReference type="GO" id="GO:0004861">
    <property type="term" value="F:cyclin-dependent protein serine/threonine kinase inhibitor activity"/>
    <property type="evidence" value="ECO:0007669"/>
    <property type="project" value="TreeGrafter"/>
</dbReference>
<dbReference type="PANTHER" id="PTHR24201">
    <property type="entry name" value="ANK_REP_REGION DOMAIN-CONTAINING PROTEIN"/>
    <property type="match status" value="1"/>
</dbReference>
<feature type="repeat" description="ANK" evidence="3">
    <location>
        <begin position="103"/>
        <end position="126"/>
    </location>
</feature>
<dbReference type="InterPro" id="IPR036770">
    <property type="entry name" value="Ankyrin_rpt-contain_sf"/>
</dbReference>
<evidence type="ECO:0000256" key="3">
    <source>
        <dbReference type="PROSITE-ProRule" id="PRU00023"/>
    </source>
</evidence>
<keyword evidence="2 3" id="KW-0040">ANK repeat</keyword>
<dbReference type="Ensembl" id="ENSLACT00000006498.1">
    <property type="protein sequence ID" value="ENSLACP00000006445.1"/>
    <property type="gene ID" value="ENSLACG00000005718.1"/>
</dbReference>
<dbReference type="SMART" id="SM00248">
    <property type="entry name" value="ANK"/>
    <property type="match status" value="4"/>
</dbReference>
<dbReference type="PANTHER" id="PTHR24201:SF9">
    <property type="entry name" value="CYCLIN-DEPENDENT KINASE 4 INHIBITOR C"/>
    <property type="match status" value="1"/>
</dbReference>
<evidence type="ECO:0000313" key="4">
    <source>
        <dbReference type="Ensembl" id="ENSLACP00000006445.1"/>
    </source>
</evidence>
<dbReference type="Proteomes" id="UP000008672">
    <property type="component" value="Unassembled WGS sequence"/>
</dbReference>
<dbReference type="Gene3D" id="1.25.40.20">
    <property type="entry name" value="Ankyrin repeat-containing domain"/>
    <property type="match status" value="1"/>
</dbReference>
<accession>H3A9X4</accession>
<dbReference type="FunCoup" id="H3A9X4">
    <property type="interactions" value="1281"/>
</dbReference>
<dbReference type="Pfam" id="PF13637">
    <property type="entry name" value="Ank_4"/>
    <property type="match status" value="1"/>
</dbReference>
<feature type="repeat" description="ANK" evidence="3">
    <location>
        <begin position="5"/>
        <end position="37"/>
    </location>
</feature>
<dbReference type="GO" id="GO:2000045">
    <property type="term" value="P:regulation of G1/S transition of mitotic cell cycle"/>
    <property type="evidence" value="ECO:0007669"/>
    <property type="project" value="TreeGrafter"/>
</dbReference>
<reference evidence="4" key="2">
    <citation type="submission" date="2025-08" db="UniProtKB">
        <authorList>
            <consortium name="Ensembl"/>
        </authorList>
    </citation>
    <scope>IDENTIFICATION</scope>
</reference>
<dbReference type="InParanoid" id="H3A9X4"/>